<dbReference type="PANTHER" id="PTHR30349">
    <property type="entry name" value="PHAGE INTEGRASE-RELATED"/>
    <property type="match status" value="1"/>
</dbReference>
<protein>
    <submittedName>
        <fullName evidence="4">Shufflon-specific DNA recombinase</fullName>
    </submittedName>
</protein>
<organism evidence="4 5">
    <name type="scientific">Magnetospirillum gryphiswaldense (strain DSM 6361 / JCM 21280 / NBRC 15271 / MSR-1)</name>
    <dbReference type="NCBI Taxonomy" id="431944"/>
    <lineage>
        <taxon>Bacteria</taxon>
        <taxon>Pseudomonadati</taxon>
        <taxon>Pseudomonadota</taxon>
        <taxon>Alphaproteobacteria</taxon>
        <taxon>Rhodospirillales</taxon>
        <taxon>Rhodospirillaceae</taxon>
        <taxon>Magnetospirillum</taxon>
    </lineage>
</organism>
<proteinExistence type="predicted"/>
<dbReference type="InterPro" id="IPR002104">
    <property type="entry name" value="Integrase_catalytic"/>
</dbReference>
<dbReference type="KEGG" id="mgy:MGMSRv2__3037"/>
<evidence type="ECO:0000256" key="2">
    <source>
        <dbReference type="ARBA" id="ARBA00023172"/>
    </source>
</evidence>
<gene>
    <name evidence="4" type="primary">rci</name>
    <name evidence="4" type="ordered locus">MGMSRv2__3037</name>
</gene>
<dbReference type="PANTHER" id="PTHR30349:SF94">
    <property type="entry name" value="INTEGRASE_RECOMBINASE HI_1414-RELATED"/>
    <property type="match status" value="1"/>
</dbReference>
<keyword evidence="5" id="KW-1185">Reference proteome</keyword>
<dbReference type="GO" id="GO:0006310">
    <property type="term" value="P:DNA recombination"/>
    <property type="evidence" value="ECO:0007669"/>
    <property type="project" value="UniProtKB-KW"/>
</dbReference>
<sequence>MGHIIRTATIDWDFPFGKNPVDLIRKPKIPPGRTRRLIPGELEKMREGMEKSESTYLIPMIEFAIETAMRRGEILGLEWRNFNFRTNTVLLPVTKNGHPRTVPLSSKAMDIIRSRFGLDDKRVFAVTETAVRLAFDRLMDRIRIDDLHFHDLRHEAITRLFERGLTVPEVALISGHREYRMLTRYTHISPEELVKKLG</sequence>
<evidence type="ECO:0000259" key="3">
    <source>
        <dbReference type="PROSITE" id="PS51898"/>
    </source>
</evidence>
<evidence type="ECO:0000313" key="4">
    <source>
        <dbReference type="EMBL" id="CDL00252.1"/>
    </source>
</evidence>
<dbReference type="InterPro" id="IPR050090">
    <property type="entry name" value="Tyrosine_recombinase_XerCD"/>
</dbReference>
<accession>V6F4D3</accession>
<dbReference type="SUPFAM" id="SSF56349">
    <property type="entry name" value="DNA breaking-rejoining enzymes"/>
    <property type="match status" value="1"/>
</dbReference>
<name>V6F4D3_MAGGM</name>
<reference evidence="4 5" key="1">
    <citation type="journal article" date="2014" name="Genome Announc.">
        <title>Complete genome sequence of Magnetospirillum gryphiswaldense MSR-1.</title>
        <authorList>
            <person name="Wang X."/>
            <person name="Wang Q."/>
            <person name="Zhang W."/>
            <person name="Wang Y."/>
            <person name="Li L."/>
            <person name="Wen T."/>
            <person name="Zhang T."/>
            <person name="Zhang Y."/>
            <person name="Xu J."/>
            <person name="Hu J."/>
            <person name="Li S."/>
            <person name="Liu L."/>
            <person name="Liu J."/>
            <person name="Jiang W."/>
            <person name="Tian J."/>
            <person name="Li Y."/>
            <person name="Schuler D."/>
            <person name="Wang L."/>
            <person name="Li J."/>
        </authorList>
    </citation>
    <scope>NUCLEOTIDE SEQUENCE [LARGE SCALE GENOMIC DNA]</scope>
    <source>
        <strain evidence="5">DSM 6361 / JCM 21280 / NBRC 15271 / MSR-1</strain>
    </source>
</reference>
<dbReference type="HOGENOM" id="CLU_027562_32_3_5"/>
<dbReference type="GO" id="GO:0003677">
    <property type="term" value="F:DNA binding"/>
    <property type="evidence" value="ECO:0007669"/>
    <property type="project" value="InterPro"/>
</dbReference>
<dbReference type="Gene3D" id="1.10.443.10">
    <property type="entry name" value="Intergrase catalytic core"/>
    <property type="match status" value="1"/>
</dbReference>
<feature type="domain" description="Tyr recombinase" evidence="3">
    <location>
        <begin position="32"/>
        <end position="198"/>
    </location>
</feature>
<dbReference type="CDD" id="cd00796">
    <property type="entry name" value="INT_Rci_Hp1_C"/>
    <property type="match status" value="1"/>
</dbReference>
<dbReference type="EMBL" id="HG794546">
    <property type="protein sequence ID" value="CDL00252.1"/>
    <property type="molecule type" value="Genomic_DNA"/>
</dbReference>
<keyword evidence="1" id="KW-0229">DNA integration</keyword>
<keyword evidence="2" id="KW-0233">DNA recombination</keyword>
<dbReference type="eggNOG" id="COG0582">
    <property type="taxonomic scope" value="Bacteria"/>
</dbReference>
<dbReference type="InterPro" id="IPR011010">
    <property type="entry name" value="DNA_brk_join_enz"/>
</dbReference>
<dbReference type="STRING" id="1430440.MGMSRv2__3037"/>
<dbReference type="AlphaFoldDB" id="V6F4D3"/>
<dbReference type="Proteomes" id="UP000018922">
    <property type="component" value="Chromosome I"/>
</dbReference>
<evidence type="ECO:0000256" key="1">
    <source>
        <dbReference type="ARBA" id="ARBA00022908"/>
    </source>
</evidence>
<dbReference type="Pfam" id="PF00589">
    <property type="entry name" value="Phage_integrase"/>
    <property type="match status" value="1"/>
</dbReference>
<dbReference type="GO" id="GO:0015074">
    <property type="term" value="P:DNA integration"/>
    <property type="evidence" value="ECO:0007669"/>
    <property type="project" value="UniProtKB-KW"/>
</dbReference>
<evidence type="ECO:0000313" key="5">
    <source>
        <dbReference type="Proteomes" id="UP000018922"/>
    </source>
</evidence>
<dbReference type="PROSITE" id="PS51898">
    <property type="entry name" value="TYR_RECOMBINASE"/>
    <property type="match status" value="1"/>
</dbReference>
<dbReference type="InterPro" id="IPR013762">
    <property type="entry name" value="Integrase-like_cat_sf"/>
</dbReference>